<dbReference type="RefSeq" id="XP_020088983.1">
    <property type="nucleotide sequence ID" value="XM_020233394.1"/>
</dbReference>
<evidence type="ECO:0000313" key="2">
    <source>
        <dbReference type="Proteomes" id="UP000515123"/>
    </source>
</evidence>
<evidence type="ECO:0000256" key="1">
    <source>
        <dbReference type="SAM" id="MobiDB-lite"/>
    </source>
</evidence>
<reference evidence="2" key="1">
    <citation type="journal article" date="2015" name="Nat. Genet.">
        <title>The pineapple genome and the evolution of CAM photosynthesis.</title>
        <authorList>
            <person name="Ming R."/>
            <person name="VanBuren R."/>
            <person name="Wai C.M."/>
            <person name="Tang H."/>
            <person name="Schatz M.C."/>
            <person name="Bowers J.E."/>
            <person name="Lyons E."/>
            <person name="Wang M.L."/>
            <person name="Chen J."/>
            <person name="Biggers E."/>
            <person name="Zhang J."/>
            <person name="Huang L."/>
            <person name="Zhang L."/>
            <person name="Miao W."/>
            <person name="Zhang J."/>
            <person name="Ye Z."/>
            <person name="Miao C."/>
            <person name="Lin Z."/>
            <person name="Wang H."/>
            <person name="Zhou H."/>
            <person name="Yim W.C."/>
            <person name="Priest H.D."/>
            <person name="Zheng C."/>
            <person name="Woodhouse M."/>
            <person name="Edger P.P."/>
            <person name="Guyot R."/>
            <person name="Guo H.B."/>
            <person name="Guo H."/>
            <person name="Zheng G."/>
            <person name="Singh R."/>
            <person name="Sharma A."/>
            <person name="Min X."/>
            <person name="Zheng Y."/>
            <person name="Lee H."/>
            <person name="Gurtowski J."/>
            <person name="Sedlazeck F.J."/>
            <person name="Harkess A."/>
            <person name="McKain M.R."/>
            <person name="Liao Z."/>
            <person name="Fang J."/>
            <person name="Liu J."/>
            <person name="Zhang X."/>
            <person name="Zhang Q."/>
            <person name="Hu W."/>
            <person name="Qin Y."/>
            <person name="Wang K."/>
            <person name="Chen L.Y."/>
            <person name="Shirley N."/>
            <person name="Lin Y.R."/>
            <person name="Liu L.Y."/>
            <person name="Hernandez A.G."/>
            <person name="Wright C.L."/>
            <person name="Bulone V."/>
            <person name="Tuskan G.A."/>
            <person name="Heath K."/>
            <person name="Zee F."/>
            <person name="Moore P.H."/>
            <person name="Sunkar R."/>
            <person name="Leebens-Mack J.H."/>
            <person name="Mockler T."/>
            <person name="Bennetzen J.L."/>
            <person name="Freeling M."/>
            <person name="Sankoff D."/>
            <person name="Paterson A.H."/>
            <person name="Zhu X."/>
            <person name="Yang X."/>
            <person name="Smith J.A."/>
            <person name="Cushman J.C."/>
            <person name="Paull R.E."/>
            <person name="Yu Q."/>
        </authorList>
    </citation>
    <scope>NUCLEOTIDE SEQUENCE [LARGE SCALE GENOMIC DNA]</scope>
    <source>
        <strain evidence="2">cv. F153</strain>
    </source>
</reference>
<dbReference type="Proteomes" id="UP000515123">
    <property type="component" value="Linkage group 5"/>
</dbReference>
<sequence length="116" mass="13194">MGFQKKQHQSEANGEKAMWVIAGIPLKAPILKPLKPLTTAPQHEAKEEEEEEEEDLLLQLTPKKGAKVLQQQEQEVLLCPPAPKKARPPLRCRLEGVEFFDVPEDLASVFMERRRS</sequence>
<keyword evidence="3" id="KW-0649">Protein kinase inhibitor</keyword>
<evidence type="ECO:0000313" key="3">
    <source>
        <dbReference type="RefSeq" id="XP_020088983.1"/>
    </source>
</evidence>
<protein>
    <submittedName>
        <fullName evidence="3">Cyclin-dependent protein kinase inhibitor SMR6</fullName>
    </submittedName>
</protein>
<dbReference type="AlphaFoldDB" id="A0A6P5F672"/>
<dbReference type="GO" id="GO:0004860">
    <property type="term" value="F:protein kinase inhibitor activity"/>
    <property type="evidence" value="ECO:0007669"/>
    <property type="project" value="UniProtKB-KW"/>
</dbReference>
<organism evidence="2 3">
    <name type="scientific">Ananas comosus</name>
    <name type="common">Pineapple</name>
    <name type="synonym">Ananas ananas</name>
    <dbReference type="NCBI Taxonomy" id="4615"/>
    <lineage>
        <taxon>Eukaryota</taxon>
        <taxon>Viridiplantae</taxon>
        <taxon>Streptophyta</taxon>
        <taxon>Embryophyta</taxon>
        <taxon>Tracheophyta</taxon>
        <taxon>Spermatophyta</taxon>
        <taxon>Magnoliopsida</taxon>
        <taxon>Liliopsida</taxon>
        <taxon>Poales</taxon>
        <taxon>Bromeliaceae</taxon>
        <taxon>Bromelioideae</taxon>
        <taxon>Ananas</taxon>
    </lineage>
</organism>
<feature type="region of interest" description="Disordered" evidence="1">
    <location>
        <begin position="35"/>
        <end position="55"/>
    </location>
</feature>
<proteinExistence type="predicted"/>
<accession>A0A6P5F672</accession>
<dbReference type="GeneID" id="109710667"/>
<dbReference type="Gramene" id="Aco012786.1.mrna1">
    <property type="protein sequence ID" value="Aco012786.1.mrna1.cds1"/>
    <property type="gene ID" value="Aco012786.1.path1"/>
</dbReference>
<name>A0A6P5F672_ANACO</name>
<keyword evidence="2" id="KW-1185">Reference proteome</keyword>
<gene>
    <name evidence="3" type="primary">LOC109710667</name>
</gene>
<reference evidence="3" key="2">
    <citation type="submission" date="2025-08" db="UniProtKB">
        <authorList>
            <consortium name="RefSeq"/>
        </authorList>
    </citation>
    <scope>IDENTIFICATION</scope>
    <source>
        <tissue evidence="3">Leaf</tissue>
    </source>
</reference>